<evidence type="ECO:0000256" key="3">
    <source>
        <dbReference type="ARBA" id="ARBA00023239"/>
    </source>
</evidence>
<sequence length="262" mass="28755">MKKDDTPVQYAVQDGVATISINRPAQRNALSIAICERLLDLWDEVERDDAVRVIILTSADCGVFSAGMDLKEAAKVRADSGKDMLQMLRDPFHQRMRKVSKPIIAAMTGHFTAGGMVLAANSDIRVGLRDTLGGISEAKVGRGSPWGVPMLWMLPQPFMMELMLTGEMHPIERFHQLGFVNYVEATPDAVRERAMAIARTIADNAPLTVWAAKKSIGAAMDLGCERGLEAACQYHERVYSSADAIEGPRAFAEKRAPRWIGA</sequence>
<dbReference type="GO" id="GO:0016829">
    <property type="term" value="F:lyase activity"/>
    <property type="evidence" value="ECO:0007669"/>
    <property type="project" value="UniProtKB-KW"/>
</dbReference>
<keyword evidence="2" id="KW-0443">Lipid metabolism</keyword>
<comment type="similarity">
    <text evidence="1">Belongs to the enoyl-CoA hydratase/isomerase family.</text>
</comment>
<keyword evidence="5" id="KW-1185">Reference proteome</keyword>
<dbReference type="InterPro" id="IPR029045">
    <property type="entry name" value="ClpP/crotonase-like_dom_sf"/>
</dbReference>
<dbReference type="InterPro" id="IPR014748">
    <property type="entry name" value="Enoyl-CoA_hydra_C"/>
</dbReference>
<reference evidence="5" key="1">
    <citation type="submission" date="2017-05" db="EMBL/GenBank/DDBJ databases">
        <title>Complete and WGS of Bordetella genogroups.</title>
        <authorList>
            <person name="Spilker T."/>
            <person name="Lipuma J."/>
        </authorList>
    </citation>
    <scope>NUCLEOTIDE SEQUENCE [LARGE SCALE GENOMIC DNA]</scope>
    <source>
        <strain evidence="5">AU6712</strain>
    </source>
</reference>
<comment type="caution">
    <text evidence="4">The sequence shown here is derived from an EMBL/GenBank/DDBJ whole genome shotgun (WGS) entry which is preliminary data.</text>
</comment>
<dbReference type="EMBL" id="NEVU01000003">
    <property type="protein sequence ID" value="OZI70987.1"/>
    <property type="molecule type" value="Genomic_DNA"/>
</dbReference>
<keyword evidence="3" id="KW-0456">Lyase</keyword>
<dbReference type="RefSeq" id="WP_094814233.1">
    <property type="nucleotide sequence ID" value="NZ_NEVU01000003.1"/>
</dbReference>
<dbReference type="OrthoDB" id="9774843at2"/>
<organism evidence="4 5">
    <name type="scientific">Bordetella genomosp. 12</name>
    <dbReference type="NCBI Taxonomy" id="463035"/>
    <lineage>
        <taxon>Bacteria</taxon>
        <taxon>Pseudomonadati</taxon>
        <taxon>Pseudomonadota</taxon>
        <taxon>Betaproteobacteria</taxon>
        <taxon>Burkholderiales</taxon>
        <taxon>Alcaligenaceae</taxon>
        <taxon>Bordetella</taxon>
    </lineage>
</organism>
<evidence type="ECO:0000256" key="2">
    <source>
        <dbReference type="ARBA" id="ARBA00023098"/>
    </source>
</evidence>
<name>A0A261VB03_9BORD</name>
<dbReference type="Proteomes" id="UP000216429">
    <property type="component" value="Unassembled WGS sequence"/>
</dbReference>
<protein>
    <submittedName>
        <fullName evidence="4">Enoyl-CoA hydratase</fullName>
    </submittedName>
</protein>
<dbReference type="GO" id="GO:0006635">
    <property type="term" value="P:fatty acid beta-oxidation"/>
    <property type="evidence" value="ECO:0007669"/>
    <property type="project" value="TreeGrafter"/>
</dbReference>
<dbReference type="Pfam" id="PF00378">
    <property type="entry name" value="ECH_1"/>
    <property type="match status" value="1"/>
</dbReference>
<evidence type="ECO:0000256" key="1">
    <source>
        <dbReference type="ARBA" id="ARBA00005254"/>
    </source>
</evidence>
<dbReference type="PANTHER" id="PTHR11941">
    <property type="entry name" value="ENOYL-COA HYDRATASE-RELATED"/>
    <property type="match status" value="1"/>
</dbReference>
<dbReference type="PANTHER" id="PTHR11941:SF169">
    <property type="entry name" value="(7AS)-7A-METHYL-1,5-DIOXO-2,3,5,6,7,7A-HEXAHYDRO-1H-INDENE-CARBOXYL-COA HYDROLASE"/>
    <property type="match status" value="1"/>
</dbReference>
<dbReference type="AlphaFoldDB" id="A0A261VB03"/>
<dbReference type="Gene3D" id="3.90.226.10">
    <property type="entry name" value="2-enoyl-CoA Hydratase, Chain A, domain 1"/>
    <property type="match status" value="1"/>
</dbReference>
<dbReference type="CDD" id="cd06558">
    <property type="entry name" value="crotonase-like"/>
    <property type="match status" value="1"/>
</dbReference>
<proteinExistence type="inferred from homology"/>
<evidence type="ECO:0000313" key="5">
    <source>
        <dbReference type="Proteomes" id="UP000216429"/>
    </source>
</evidence>
<evidence type="ECO:0000313" key="4">
    <source>
        <dbReference type="EMBL" id="OZI70987.1"/>
    </source>
</evidence>
<dbReference type="Gene3D" id="1.10.12.10">
    <property type="entry name" value="Lyase 2-enoyl-coa Hydratase, Chain A, domain 2"/>
    <property type="match status" value="1"/>
</dbReference>
<dbReference type="InterPro" id="IPR001753">
    <property type="entry name" value="Enoyl-CoA_hydra/iso"/>
</dbReference>
<accession>A0A261VB03</accession>
<gene>
    <name evidence="4" type="ORF">CAL22_13920</name>
</gene>
<dbReference type="SUPFAM" id="SSF52096">
    <property type="entry name" value="ClpP/crotonase"/>
    <property type="match status" value="1"/>
</dbReference>